<organism evidence="4 5">
    <name type="scientific">Coptis chinensis</name>
    <dbReference type="NCBI Taxonomy" id="261450"/>
    <lineage>
        <taxon>Eukaryota</taxon>
        <taxon>Viridiplantae</taxon>
        <taxon>Streptophyta</taxon>
        <taxon>Embryophyta</taxon>
        <taxon>Tracheophyta</taxon>
        <taxon>Spermatophyta</taxon>
        <taxon>Magnoliopsida</taxon>
        <taxon>Ranunculales</taxon>
        <taxon>Ranunculaceae</taxon>
        <taxon>Coptidoideae</taxon>
        <taxon>Coptis</taxon>
    </lineage>
</organism>
<gene>
    <name evidence="4" type="ORF">IFM89_031802</name>
</gene>
<dbReference type="Proteomes" id="UP000631114">
    <property type="component" value="Unassembled WGS sequence"/>
</dbReference>
<dbReference type="GO" id="GO:0006508">
    <property type="term" value="P:proteolysis"/>
    <property type="evidence" value="ECO:0007669"/>
    <property type="project" value="InterPro"/>
</dbReference>
<dbReference type="PANTHER" id="PTHR10795">
    <property type="entry name" value="PROPROTEIN CONVERTASE SUBTILISIN/KEXIN"/>
    <property type="match status" value="1"/>
</dbReference>
<evidence type="ECO:0000256" key="1">
    <source>
        <dbReference type="ARBA" id="ARBA00011073"/>
    </source>
</evidence>
<comment type="caution">
    <text evidence="4">The sequence shown here is derived from an EMBL/GenBank/DDBJ whole genome shotgun (WGS) entry which is preliminary data.</text>
</comment>
<dbReference type="Gene3D" id="3.40.50.200">
    <property type="entry name" value="Peptidase S8/S53 domain"/>
    <property type="match status" value="1"/>
</dbReference>
<evidence type="ECO:0000313" key="5">
    <source>
        <dbReference type="Proteomes" id="UP000631114"/>
    </source>
</evidence>
<dbReference type="EMBL" id="JADFTS010000006">
    <property type="protein sequence ID" value="KAF9602856.1"/>
    <property type="molecule type" value="Genomic_DNA"/>
</dbReference>
<proteinExistence type="inferred from homology"/>
<dbReference type="Pfam" id="PF00082">
    <property type="entry name" value="Peptidase_S8"/>
    <property type="match status" value="1"/>
</dbReference>
<protein>
    <recommendedName>
        <fullName evidence="3">Peptidase S8/S53 domain-containing protein</fullName>
    </recommendedName>
</protein>
<dbReference type="GO" id="GO:0004252">
    <property type="term" value="F:serine-type endopeptidase activity"/>
    <property type="evidence" value="ECO:0007669"/>
    <property type="project" value="InterPro"/>
</dbReference>
<dbReference type="AlphaFoldDB" id="A0A835HQ27"/>
<accession>A0A835HQ27</accession>
<evidence type="ECO:0000313" key="4">
    <source>
        <dbReference type="EMBL" id="KAF9602856.1"/>
    </source>
</evidence>
<evidence type="ECO:0000256" key="2">
    <source>
        <dbReference type="ARBA" id="ARBA00022729"/>
    </source>
</evidence>
<dbReference type="SUPFAM" id="SSF52743">
    <property type="entry name" value="Subtilisin-like"/>
    <property type="match status" value="1"/>
</dbReference>
<keyword evidence="2" id="KW-0732">Signal</keyword>
<sequence>MDVKLKTSATMVLLKELHEELFHLLGLLCTKCVGKKNCLGHDILTAFDDAIADRVDILYVSIGSKDIDLDDYSESAIVVGAFHAMQHGILTSASAGNRGFLVITIQSGDRGY</sequence>
<feature type="domain" description="Peptidase S8/S53" evidence="3">
    <location>
        <begin position="30"/>
        <end position="99"/>
    </location>
</feature>
<dbReference type="InterPro" id="IPR036852">
    <property type="entry name" value="Peptidase_S8/S53_dom_sf"/>
</dbReference>
<dbReference type="InterPro" id="IPR045051">
    <property type="entry name" value="SBT"/>
</dbReference>
<keyword evidence="5" id="KW-1185">Reference proteome</keyword>
<dbReference type="OrthoDB" id="4803627at2759"/>
<name>A0A835HQ27_9MAGN</name>
<reference evidence="4 5" key="1">
    <citation type="submission" date="2020-10" db="EMBL/GenBank/DDBJ databases">
        <title>The Coptis chinensis genome and diversification of protoberbering-type alkaloids.</title>
        <authorList>
            <person name="Wang B."/>
            <person name="Shu S."/>
            <person name="Song C."/>
            <person name="Liu Y."/>
        </authorList>
    </citation>
    <scope>NUCLEOTIDE SEQUENCE [LARGE SCALE GENOMIC DNA]</scope>
    <source>
        <strain evidence="4">HL-2020</strain>
        <tissue evidence="4">Leaf</tissue>
    </source>
</reference>
<dbReference type="InterPro" id="IPR000209">
    <property type="entry name" value="Peptidase_S8/S53_dom"/>
</dbReference>
<evidence type="ECO:0000259" key="3">
    <source>
        <dbReference type="Pfam" id="PF00082"/>
    </source>
</evidence>
<comment type="similarity">
    <text evidence="1">Belongs to the peptidase S8 family.</text>
</comment>